<protein>
    <submittedName>
        <fullName evidence="1">Uncharacterized protein</fullName>
    </submittedName>
</protein>
<evidence type="ECO:0000313" key="1">
    <source>
        <dbReference type="EMBL" id="MBA0729145.1"/>
    </source>
</evidence>
<organism evidence="1 2">
    <name type="scientific">Gossypium laxum</name>
    <dbReference type="NCBI Taxonomy" id="34288"/>
    <lineage>
        <taxon>Eukaryota</taxon>
        <taxon>Viridiplantae</taxon>
        <taxon>Streptophyta</taxon>
        <taxon>Embryophyta</taxon>
        <taxon>Tracheophyta</taxon>
        <taxon>Spermatophyta</taxon>
        <taxon>Magnoliopsida</taxon>
        <taxon>eudicotyledons</taxon>
        <taxon>Gunneridae</taxon>
        <taxon>Pentapetalae</taxon>
        <taxon>rosids</taxon>
        <taxon>malvids</taxon>
        <taxon>Malvales</taxon>
        <taxon>Malvaceae</taxon>
        <taxon>Malvoideae</taxon>
        <taxon>Gossypium</taxon>
    </lineage>
</organism>
<evidence type="ECO:0000313" key="2">
    <source>
        <dbReference type="Proteomes" id="UP000593574"/>
    </source>
</evidence>
<reference evidence="1 2" key="1">
    <citation type="journal article" date="2019" name="Genome Biol. Evol.">
        <title>Insights into the evolution of the New World diploid cottons (Gossypium, subgenus Houzingenia) based on genome sequencing.</title>
        <authorList>
            <person name="Grover C.E."/>
            <person name="Arick M.A. 2nd"/>
            <person name="Thrash A."/>
            <person name="Conover J.L."/>
            <person name="Sanders W.S."/>
            <person name="Peterson D.G."/>
            <person name="Frelichowski J.E."/>
            <person name="Scheffler J.A."/>
            <person name="Scheffler B.E."/>
            <person name="Wendel J.F."/>
        </authorList>
    </citation>
    <scope>NUCLEOTIDE SEQUENCE [LARGE SCALE GENOMIC DNA]</scope>
    <source>
        <strain evidence="1">4</strain>
        <tissue evidence="1">Leaf</tissue>
    </source>
</reference>
<proteinExistence type="predicted"/>
<sequence length="102" mass="10961">MATSLIHFDGKYISTTQVVMADDRALEGIIHYLAMPLITELRGYLLVIIRSTIIPNKKDLCAALLGKVATTPSGLQIMRKAKLGTSCVGHIVPGVVLGNEIT</sequence>
<gene>
    <name evidence="1" type="ORF">Golax_022739</name>
</gene>
<accession>A0A7J9AYH8</accession>
<comment type="caution">
    <text evidence="1">The sequence shown here is derived from an EMBL/GenBank/DDBJ whole genome shotgun (WGS) entry which is preliminary data.</text>
</comment>
<dbReference type="AlphaFoldDB" id="A0A7J9AYH8"/>
<dbReference type="EMBL" id="JABEZV010426262">
    <property type="protein sequence ID" value="MBA0729145.1"/>
    <property type="molecule type" value="Genomic_DNA"/>
</dbReference>
<keyword evidence="2" id="KW-1185">Reference proteome</keyword>
<dbReference type="Proteomes" id="UP000593574">
    <property type="component" value="Unassembled WGS sequence"/>
</dbReference>
<name>A0A7J9AYH8_9ROSI</name>